<sequence>MKKKILGSLAVVAVAIVAASNVHVNMKENNGLSALSLANVEALADGEGSVGIPCTAPKKHGVCLDLTDVQCTDNFGC</sequence>
<organism evidence="2 3">
    <name type="scientific">Sphingobacterium pedocola</name>
    <dbReference type="NCBI Taxonomy" id="2082722"/>
    <lineage>
        <taxon>Bacteria</taxon>
        <taxon>Pseudomonadati</taxon>
        <taxon>Bacteroidota</taxon>
        <taxon>Sphingobacteriia</taxon>
        <taxon>Sphingobacteriales</taxon>
        <taxon>Sphingobacteriaceae</taxon>
        <taxon>Sphingobacterium</taxon>
    </lineage>
</organism>
<keyword evidence="3" id="KW-1185">Reference proteome</keyword>
<dbReference type="Pfam" id="PF14055">
    <property type="entry name" value="NVEALA"/>
    <property type="match status" value="1"/>
</dbReference>
<evidence type="ECO:0000313" key="3">
    <source>
        <dbReference type="Proteomes" id="UP000618319"/>
    </source>
</evidence>
<accession>A0ABR9TAH3</accession>
<feature type="signal peptide" evidence="1">
    <location>
        <begin position="1"/>
        <end position="24"/>
    </location>
</feature>
<gene>
    <name evidence="2" type="ORF">C4F40_16530</name>
</gene>
<evidence type="ECO:0008006" key="4">
    <source>
        <dbReference type="Google" id="ProtNLM"/>
    </source>
</evidence>
<dbReference type="Proteomes" id="UP000618319">
    <property type="component" value="Unassembled WGS sequence"/>
</dbReference>
<dbReference type="EMBL" id="PSKQ01000023">
    <property type="protein sequence ID" value="MBE8722333.1"/>
    <property type="molecule type" value="Genomic_DNA"/>
</dbReference>
<name>A0ABR9TAH3_9SPHI</name>
<comment type="caution">
    <text evidence="2">The sequence shown here is derived from an EMBL/GenBank/DDBJ whole genome shotgun (WGS) entry which is preliminary data.</text>
</comment>
<feature type="chain" id="PRO_5045169904" description="NVEALA protein" evidence="1">
    <location>
        <begin position="25"/>
        <end position="77"/>
    </location>
</feature>
<keyword evidence="1" id="KW-0732">Signal</keyword>
<protein>
    <recommendedName>
        <fullName evidence="4">NVEALA protein</fullName>
    </recommendedName>
</protein>
<evidence type="ECO:0000313" key="2">
    <source>
        <dbReference type="EMBL" id="MBE8722333.1"/>
    </source>
</evidence>
<reference evidence="2 3" key="1">
    <citation type="submission" date="2018-02" db="EMBL/GenBank/DDBJ databases">
        <title>Sphingobacterium KA21.</title>
        <authorList>
            <person name="Vasarhelyi B.M."/>
            <person name="Deshmukh S."/>
            <person name="Balint B."/>
            <person name="Kukolya J."/>
        </authorList>
    </citation>
    <scope>NUCLEOTIDE SEQUENCE [LARGE SCALE GENOMIC DNA]</scope>
    <source>
        <strain evidence="2 3">Ka21</strain>
    </source>
</reference>
<proteinExistence type="predicted"/>
<dbReference type="InterPro" id="IPR025905">
    <property type="entry name" value="NVEALA"/>
</dbReference>
<evidence type="ECO:0000256" key="1">
    <source>
        <dbReference type="SAM" id="SignalP"/>
    </source>
</evidence>
<dbReference type="RefSeq" id="WP_196940245.1">
    <property type="nucleotide sequence ID" value="NZ_MU158690.1"/>
</dbReference>